<gene>
    <name evidence="2" type="ORF">O181_023517</name>
</gene>
<dbReference type="Proteomes" id="UP000765509">
    <property type="component" value="Unassembled WGS sequence"/>
</dbReference>
<proteinExistence type="predicted"/>
<evidence type="ECO:0000256" key="1">
    <source>
        <dbReference type="SAM" id="MobiDB-lite"/>
    </source>
</evidence>
<organism evidence="2 3">
    <name type="scientific">Austropuccinia psidii MF-1</name>
    <dbReference type="NCBI Taxonomy" id="1389203"/>
    <lineage>
        <taxon>Eukaryota</taxon>
        <taxon>Fungi</taxon>
        <taxon>Dikarya</taxon>
        <taxon>Basidiomycota</taxon>
        <taxon>Pucciniomycotina</taxon>
        <taxon>Pucciniomycetes</taxon>
        <taxon>Pucciniales</taxon>
        <taxon>Sphaerophragmiaceae</taxon>
        <taxon>Austropuccinia</taxon>
    </lineage>
</organism>
<protein>
    <submittedName>
        <fullName evidence="2">Uncharacterized protein</fullName>
    </submittedName>
</protein>
<feature type="region of interest" description="Disordered" evidence="1">
    <location>
        <begin position="1"/>
        <end position="92"/>
    </location>
</feature>
<sequence length="115" mass="12477">MRSESLLDVDPISPAPSTAYSPMERTDSRQSMPKGQQGMYSLRHNPSLSLNTDLDPAYQQARQQSKDWAFVSSPATAQTPKTPKAGTSAMKSLMGGFRGLGRQRKRSLAPAPAPN</sequence>
<dbReference type="AlphaFoldDB" id="A0A9Q3CHI5"/>
<dbReference type="OrthoDB" id="4227338at2759"/>
<keyword evidence="3" id="KW-1185">Reference proteome</keyword>
<evidence type="ECO:0000313" key="3">
    <source>
        <dbReference type="Proteomes" id="UP000765509"/>
    </source>
</evidence>
<dbReference type="EMBL" id="AVOT02007391">
    <property type="protein sequence ID" value="MBW0483802.1"/>
    <property type="molecule type" value="Genomic_DNA"/>
</dbReference>
<reference evidence="2" key="1">
    <citation type="submission" date="2021-03" db="EMBL/GenBank/DDBJ databases">
        <title>Draft genome sequence of rust myrtle Austropuccinia psidii MF-1, a brazilian biotype.</title>
        <authorList>
            <person name="Quecine M.C."/>
            <person name="Pachon D.M.R."/>
            <person name="Bonatelli M.L."/>
            <person name="Correr F.H."/>
            <person name="Franceschini L.M."/>
            <person name="Leite T.F."/>
            <person name="Margarido G.R.A."/>
            <person name="Almeida C.A."/>
            <person name="Ferrarezi J.A."/>
            <person name="Labate C.A."/>
        </authorList>
    </citation>
    <scope>NUCLEOTIDE SEQUENCE</scope>
    <source>
        <strain evidence="2">MF-1</strain>
    </source>
</reference>
<evidence type="ECO:0000313" key="2">
    <source>
        <dbReference type="EMBL" id="MBW0483802.1"/>
    </source>
</evidence>
<accession>A0A9Q3CHI5</accession>
<name>A0A9Q3CHI5_9BASI</name>
<comment type="caution">
    <text evidence="2">The sequence shown here is derived from an EMBL/GenBank/DDBJ whole genome shotgun (WGS) entry which is preliminary data.</text>
</comment>